<evidence type="ECO:0000256" key="8">
    <source>
        <dbReference type="ARBA" id="ARBA00023136"/>
    </source>
</evidence>
<reference evidence="9 10" key="1">
    <citation type="submission" date="2014-10" db="EMBL/GenBank/DDBJ databases">
        <title>Genome sequence of Clostridium aceticum DSM 1496.</title>
        <authorList>
            <person name="Poehlein A."/>
            <person name="Schiel-Bengelsdorf B."/>
            <person name="Gottschalk G."/>
            <person name="Duerre P."/>
            <person name="Daniel R."/>
        </authorList>
    </citation>
    <scope>NUCLEOTIDE SEQUENCE [LARGE SCALE GENOMIC DNA]</scope>
    <source>
        <strain evidence="9 10">DSM 1496</strain>
    </source>
</reference>
<dbReference type="GO" id="GO:0030001">
    <property type="term" value="P:metal ion transport"/>
    <property type="evidence" value="ECO:0007669"/>
    <property type="project" value="UniProtKB-ARBA"/>
</dbReference>
<dbReference type="KEGG" id="cace:CACET_c11900"/>
<keyword evidence="4" id="KW-1003">Cell membrane</keyword>
<gene>
    <name evidence="9" type="primary">trkG</name>
    <name evidence="9" type="ORF">CACET_c11900</name>
</gene>
<evidence type="ECO:0000256" key="2">
    <source>
        <dbReference type="ARBA" id="ARBA00009137"/>
    </source>
</evidence>
<dbReference type="PATRIC" id="fig|84022.5.peg.874"/>
<dbReference type="STRING" id="84022.CACET_c11900"/>
<evidence type="ECO:0000313" key="10">
    <source>
        <dbReference type="Proteomes" id="UP000035704"/>
    </source>
</evidence>
<comment type="similarity">
    <text evidence="2">Belongs to the TrkH potassium transport family.</text>
</comment>
<evidence type="ECO:0000256" key="5">
    <source>
        <dbReference type="ARBA" id="ARBA00022692"/>
    </source>
</evidence>
<keyword evidence="6" id="KW-1133">Transmembrane helix</keyword>
<keyword evidence="3" id="KW-0813">Transport</keyword>
<evidence type="ECO:0000256" key="4">
    <source>
        <dbReference type="ARBA" id="ARBA00022475"/>
    </source>
</evidence>
<organism evidence="9 10">
    <name type="scientific">Clostridium aceticum</name>
    <dbReference type="NCBI Taxonomy" id="84022"/>
    <lineage>
        <taxon>Bacteria</taxon>
        <taxon>Bacillati</taxon>
        <taxon>Bacillota</taxon>
        <taxon>Clostridia</taxon>
        <taxon>Eubacteriales</taxon>
        <taxon>Clostridiaceae</taxon>
        <taxon>Clostridium</taxon>
    </lineage>
</organism>
<dbReference type="Gene3D" id="1.20.1070.10">
    <property type="entry name" value="Rhodopsin 7-helix transmembrane proteins"/>
    <property type="match status" value="1"/>
</dbReference>
<keyword evidence="7" id="KW-0406">Ion transport</keyword>
<keyword evidence="5" id="KW-0812">Transmembrane</keyword>
<evidence type="ECO:0000256" key="6">
    <source>
        <dbReference type="ARBA" id="ARBA00022989"/>
    </source>
</evidence>
<dbReference type="GO" id="GO:0008324">
    <property type="term" value="F:monoatomic cation transmembrane transporter activity"/>
    <property type="evidence" value="ECO:0007669"/>
    <property type="project" value="InterPro"/>
</dbReference>
<proteinExistence type="inferred from homology"/>
<dbReference type="InterPro" id="IPR003445">
    <property type="entry name" value="Cat_transpt"/>
</dbReference>
<evidence type="ECO:0000256" key="1">
    <source>
        <dbReference type="ARBA" id="ARBA00004651"/>
    </source>
</evidence>
<dbReference type="RefSeq" id="WP_044825405.1">
    <property type="nucleotide sequence ID" value="NZ_CP009687.1"/>
</dbReference>
<comment type="subcellular location">
    <subcellularLocation>
        <location evidence="1">Cell membrane</location>
        <topology evidence="1">Multi-pass membrane protein</topology>
    </subcellularLocation>
</comment>
<dbReference type="PANTHER" id="PTHR32024:SF2">
    <property type="entry name" value="TRK SYSTEM POTASSIUM UPTAKE PROTEIN TRKG-RELATED"/>
    <property type="match status" value="1"/>
</dbReference>
<keyword evidence="8" id="KW-0472">Membrane</keyword>
<dbReference type="Pfam" id="PF02386">
    <property type="entry name" value="TrkH"/>
    <property type="match status" value="1"/>
</dbReference>
<dbReference type="EMBL" id="CP009687">
    <property type="protein sequence ID" value="AKL94655.1"/>
    <property type="molecule type" value="Genomic_DNA"/>
</dbReference>
<dbReference type="AlphaFoldDB" id="A0A0D8I850"/>
<accession>A0A0D8I850</accession>
<evidence type="ECO:0000313" key="9">
    <source>
        <dbReference type="EMBL" id="AKL94655.1"/>
    </source>
</evidence>
<dbReference type="GO" id="GO:0005886">
    <property type="term" value="C:plasma membrane"/>
    <property type="evidence" value="ECO:0007669"/>
    <property type="project" value="UniProtKB-SubCell"/>
</dbReference>
<evidence type="ECO:0000256" key="3">
    <source>
        <dbReference type="ARBA" id="ARBA00022448"/>
    </source>
</evidence>
<protein>
    <submittedName>
        <fullName evidence="9">Trk system potassium uptake protein TrkG</fullName>
    </submittedName>
</protein>
<sequence length="497" mass="54661">MLYLKILKEKYNMIIGYVGIILIGLGITLLLPLLILPAYPQEIGTAKYFLISAMITVAVGFIASRRLKLKKTTNLTFQQGGIIVILSWFITALLSTLPFILSGMLNFTQATFETVSGWTTTGLSVVDVTEAPNTFLLWRSIMQFFGGAGITVVMVSAIIGPNGQGLYNAEGRTDKLLPNVRKSTKLIMTIYSGYVISATILYILAGMHWFDAINHAIAALSTGGFSTKADSIGAYNSPLIEALTIVFMLLGTTNFGVHFLLLKGEFKSVLRNGEVRILGFLLALTIPVVAIGALLPLYGTLTKSFRITAFELVSALSTTGFSTVGYQEWATSAVFIMIVLMIIGGGVGSTAGGVKLYRVYLLFKSLWWELKGYLLPSKSVRQNYVWRSEGKYYVEQSHIIQTANFAMIYMLTYAIGVLIFLFYGYPLKESMFEFASSLSTVGLSMGITSPDAPVGILWTQIIGMMLGRLEFIVIFFASIKLIKDIRIMLLSKEKIVQ</sequence>
<name>A0A0D8I850_9CLOT</name>
<dbReference type="OrthoDB" id="9810952at2"/>
<evidence type="ECO:0000256" key="7">
    <source>
        <dbReference type="ARBA" id="ARBA00023065"/>
    </source>
</evidence>
<dbReference type="PANTHER" id="PTHR32024">
    <property type="entry name" value="TRK SYSTEM POTASSIUM UPTAKE PROTEIN TRKG-RELATED"/>
    <property type="match status" value="1"/>
</dbReference>
<dbReference type="Proteomes" id="UP000035704">
    <property type="component" value="Chromosome"/>
</dbReference>
<keyword evidence="10" id="KW-1185">Reference proteome</keyword>